<dbReference type="EMBL" id="JABSTQ010010083">
    <property type="protein sequence ID" value="KAG0423578.1"/>
    <property type="molecule type" value="Genomic_DNA"/>
</dbReference>
<protein>
    <submittedName>
        <fullName evidence="1">Uncharacterized protein</fullName>
    </submittedName>
</protein>
<keyword evidence="2" id="KW-1185">Reference proteome</keyword>
<comment type="caution">
    <text evidence="1">The sequence shown here is derived from an EMBL/GenBank/DDBJ whole genome shotgun (WGS) entry which is preliminary data.</text>
</comment>
<dbReference type="Proteomes" id="UP000805193">
    <property type="component" value="Unassembled WGS sequence"/>
</dbReference>
<accession>A0AC60PSP1</accession>
<reference evidence="1 2" key="1">
    <citation type="journal article" date="2020" name="Cell">
        <title>Large-Scale Comparative Analyses of Tick Genomes Elucidate Their Genetic Diversity and Vector Capacities.</title>
        <authorList>
            <consortium name="Tick Genome and Microbiome Consortium (TIGMIC)"/>
            <person name="Jia N."/>
            <person name="Wang J."/>
            <person name="Shi W."/>
            <person name="Du L."/>
            <person name="Sun Y."/>
            <person name="Zhan W."/>
            <person name="Jiang J.F."/>
            <person name="Wang Q."/>
            <person name="Zhang B."/>
            <person name="Ji P."/>
            <person name="Bell-Sakyi L."/>
            <person name="Cui X.M."/>
            <person name="Yuan T.T."/>
            <person name="Jiang B.G."/>
            <person name="Yang W.F."/>
            <person name="Lam T.T."/>
            <person name="Chang Q.C."/>
            <person name="Ding S.J."/>
            <person name="Wang X.J."/>
            <person name="Zhu J.G."/>
            <person name="Ruan X.D."/>
            <person name="Zhao L."/>
            <person name="Wei J.T."/>
            <person name="Ye R.Z."/>
            <person name="Que T.C."/>
            <person name="Du C.H."/>
            <person name="Zhou Y.H."/>
            <person name="Cheng J.X."/>
            <person name="Dai P.F."/>
            <person name="Guo W.B."/>
            <person name="Han X.H."/>
            <person name="Huang E.J."/>
            <person name="Li L.F."/>
            <person name="Wei W."/>
            <person name="Gao Y.C."/>
            <person name="Liu J.Z."/>
            <person name="Shao H.Z."/>
            <person name="Wang X."/>
            <person name="Wang C.C."/>
            <person name="Yang T.C."/>
            <person name="Huo Q.B."/>
            <person name="Li W."/>
            <person name="Chen H.Y."/>
            <person name="Chen S.E."/>
            <person name="Zhou L.G."/>
            <person name="Ni X.B."/>
            <person name="Tian J.H."/>
            <person name="Sheng Y."/>
            <person name="Liu T."/>
            <person name="Pan Y.S."/>
            <person name="Xia L.Y."/>
            <person name="Li J."/>
            <person name="Zhao F."/>
            <person name="Cao W.C."/>
        </authorList>
    </citation>
    <scope>NUCLEOTIDE SEQUENCE [LARGE SCALE GENOMIC DNA]</scope>
    <source>
        <strain evidence="1">Iper-2018</strain>
    </source>
</reference>
<sequence length="100" mass="10400">METQPTLRVWGCLKDGSREPPIYGHAGQDPGDGFGIPKPRRGQACHMVQGPEVPTMQEEGPAAMVGPGPQGKWQAGTTGGLVHIADCAPAEGLRDPAQGC</sequence>
<name>A0AC60PSP1_IXOPE</name>
<evidence type="ECO:0000313" key="2">
    <source>
        <dbReference type="Proteomes" id="UP000805193"/>
    </source>
</evidence>
<evidence type="ECO:0000313" key="1">
    <source>
        <dbReference type="EMBL" id="KAG0423578.1"/>
    </source>
</evidence>
<proteinExistence type="predicted"/>
<organism evidence="1 2">
    <name type="scientific">Ixodes persulcatus</name>
    <name type="common">Taiga tick</name>
    <dbReference type="NCBI Taxonomy" id="34615"/>
    <lineage>
        <taxon>Eukaryota</taxon>
        <taxon>Metazoa</taxon>
        <taxon>Ecdysozoa</taxon>
        <taxon>Arthropoda</taxon>
        <taxon>Chelicerata</taxon>
        <taxon>Arachnida</taxon>
        <taxon>Acari</taxon>
        <taxon>Parasitiformes</taxon>
        <taxon>Ixodida</taxon>
        <taxon>Ixodoidea</taxon>
        <taxon>Ixodidae</taxon>
        <taxon>Ixodinae</taxon>
        <taxon>Ixodes</taxon>
    </lineage>
</organism>
<gene>
    <name evidence="1" type="ORF">HPB47_000653</name>
</gene>